<dbReference type="EMBL" id="CM023483">
    <property type="protein sequence ID" value="KAH6937052.1"/>
    <property type="molecule type" value="Genomic_DNA"/>
</dbReference>
<dbReference type="Proteomes" id="UP000821845">
    <property type="component" value="Chromosome 3"/>
</dbReference>
<organism evidence="1 2">
    <name type="scientific">Hyalomma asiaticum</name>
    <name type="common">Tick</name>
    <dbReference type="NCBI Taxonomy" id="266040"/>
    <lineage>
        <taxon>Eukaryota</taxon>
        <taxon>Metazoa</taxon>
        <taxon>Ecdysozoa</taxon>
        <taxon>Arthropoda</taxon>
        <taxon>Chelicerata</taxon>
        <taxon>Arachnida</taxon>
        <taxon>Acari</taxon>
        <taxon>Parasitiformes</taxon>
        <taxon>Ixodida</taxon>
        <taxon>Ixodoidea</taxon>
        <taxon>Ixodidae</taxon>
        <taxon>Hyalomminae</taxon>
        <taxon>Hyalomma</taxon>
    </lineage>
</organism>
<name>A0ACB7SPB5_HYAAI</name>
<keyword evidence="2" id="KW-1185">Reference proteome</keyword>
<proteinExistence type="predicted"/>
<comment type="caution">
    <text evidence="1">The sequence shown here is derived from an EMBL/GenBank/DDBJ whole genome shotgun (WGS) entry which is preliminary data.</text>
</comment>
<gene>
    <name evidence="1" type="ORF">HPB50_025321</name>
</gene>
<sequence>MIRRVSASAASSDARSFAADDRSRRLHDRERSVETRRRELLTAIMALVYCCTKSCDACGRSAEHFYTIPADNRYDCALAGSQRLCDMPTTQTLLEAMRFFGVRMRRIATGRRTNVGLLDSRGLFSGILGELQRREFDVHLSDMALELQRFQSFLFMETAYVTNLDFVYAVPTAVVGPGPVELAAILPLRLWLFATAAAMAVAAVTTVLRIAPRERPPRRMAALASECVSLALKLVALCFGQPLGWRDDLLLTRHQDRRELSPLCWTSLKYGRHRGPAACATKFNGRLSHSRRCAARLLLSVWLLSVVALLTVVQSRLISRLRYPPAPYALDSVKRLREALTHDLVRPCLVSKTGSAEYVLQSHAEEQVHCRV</sequence>
<reference evidence="1" key="1">
    <citation type="submission" date="2020-05" db="EMBL/GenBank/DDBJ databases">
        <title>Large-scale comparative analyses of tick genomes elucidate their genetic diversity and vector capacities.</title>
        <authorList>
            <person name="Jia N."/>
            <person name="Wang J."/>
            <person name="Shi W."/>
            <person name="Du L."/>
            <person name="Sun Y."/>
            <person name="Zhan W."/>
            <person name="Jiang J."/>
            <person name="Wang Q."/>
            <person name="Zhang B."/>
            <person name="Ji P."/>
            <person name="Sakyi L.B."/>
            <person name="Cui X."/>
            <person name="Yuan T."/>
            <person name="Jiang B."/>
            <person name="Yang W."/>
            <person name="Lam T.T.-Y."/>
            <person name="Chang Q."/>
            <person name="Ding S."/>
            <person name="Wang X."/>
            <person name="Zhu J."/>
            <person name="Ruan X."/>
            <person name="Zhao L."/>
            <person name="Wei J."/>
            <person name="Que T."/>
            <person name="Du C."/>
            <person name="Cheng J."/>
            <person name="Dai P."/>
            <person name="Han X."/>
            <person name="Huang E."/>
            <person name="Gao Y."/>
            <person name="Liu J."/>
            <person name="Shao H."/>
            <person name="Ye R."/>
            <person name="Li L."/>
            <person name="Wei W."/>
            <person name="Wang X."/>
            <person name="Wang C."/>
            <person name="Yang T."/>
            <person name="Huo Q."/>
            <person name="Li W."/>
            <person name="Guo W."/>
            <person name="Chen H."/>
            <person name="Zhou L."/>
            <person name="Ni X."/>
            <person name="Tian J."/>
            <person name="Zhou Y."/>
            <person name="Sheng Y."/>
            <person name="Liu T."/>
            <person name="Pan Y."/>
            <person name="Xia L."/>
            <person name="Li J."/>
            <person name="Zhao F."/>
            <person name="Cao W."/>
        </authorList>
    </citation>
    <scope>NUCLEOTIDE SEQUENCE</scope>
    <source>
        <strain evidence="1">Hyas-2018</strain>
    </source>
</reference>
<evidence type="ECO:0000313" key="2">
    <source>
        <dbReference type="Proteomes" id="UP000821845"/>
    </source>
</evidence>
<protein>
    <submittedName>
        <fullName evidence="1">Uncharacterized protein</fullName>
    </submittedName>
</protein>
<accession>A0ACB7SPB5</accession>
<evidence type="ECO:0000313" key="1">
    <source>
        <dbReference type="EMBL" id="KAH6937052.1"/>
    </source>
</evidence>